<feature type="signal peptide" evidence="1">
    <location>
        <begin position="1"/>
        <end position="18"/>
    </location>
</feature>
<keyword evidence="1" id="KW-0732">Signal</keyword>
<dbReference type="Proteomes" id="UP000662747">
    <property type="component" value="Chromosome"/>
</dbReference>
<organism evidence="2 3">
    <name type="scientific">Pyxidicoccus parkwayensis</name>
    <dbReference type="NCBI Taxonomy" id="2813578"/>
    <lineage>
        <taxon>Bacteria</taxon>
        <taxon>Pseudomonadati</taxon>
        <taxon>Myxococcota</taxon>
        <taxon>Myxococcia</taxon>
        <taxon>Myxococcales</taxon>
        <taxon>Cystobacterineae</taxon>
        <taxon>Myxococcaceae</taxon>
        <taxon>Pyxidicoccus</taxon>
    </lineage>
</organism>
<gene>
    <name evidence="2" type="ORF">JY651_50370</name>
</gene>
<evidence type="ECO:0000313" key="3">
    <source>
        <dbReference type="Proteomes" id="UP000662747"/>
    </source>
</evidence>
<sequence length="89" mass="9165">MTNTVRRSLMLLSFLALAACGGPAEDASLEPTANEASQEQAATIICPDFALSAPECANLPATSACVRSTGEPGTCHSYMSKPGIVCGCW</sequence>
<dbReference type="EMBL" id="CP071090">
    <property type="protein sequence ID" value="QSQ23199.1"/>
    <property type="molecule type" value="Genomic_DNA"/>
</dbReference>
<protein>
    <recommendedName>
        <fullName evidence="4">Lipoprotein</fullName>
    </recommendedName>
</protein>
<evidence type="ECO:0000256" key="1">
    <source>
        <dbReference type="SAM" id="SignalP"/>
    </source>
</evidence>
<proteinExistence type="predicted"/>
<dbReference type="RefSeq" id="WP_206724774.1">
    <property type="nucleotide sequence ID" value="NZ_CP071090.1"/>
</dbReference>
<dbReference type="PROSITE" id="PS51257">
    <property type="entry name" value="PROKAR_LIPOPROTEIN"/>
    <property type="match status" value="1"/>
</dbReference>
<reference evidence="2 3" key="1">
    <citation type="submission" date="2021-02" db="EMBL/GenBank/DDBJ databases">
        <title>De Novo genome assembly of isolated myxobacteria.</title>
        <authorList>
            <person name="Stevens D.C."/>
        </authorList>
    </citation>
    <scope>NUCLEOTIDE SEQUENCE [LARGE SCALE GENOMIC DNA]</scope>
    <source>
        <strain evidence="3">SCPEA02</strain>
    </source>
</reference>
<name>A0ABX7NXU2_9BACT</name>
<evidence type="ECO:0008006" key="4">
    <source>
        <dbReference type="Google" id="ProtNLM"/>
    </source>
</evidence>
<accession>A0ABX7NXU2</accession>
<evidence type="ECO:0000313" key="2">
    <source>
        <dbReference type="EMBL" id="QSQ23199.1"/>
    </source>
</evidence>
<feature type="chain" id="PRO_5045226427" description="Lipoprotein" evidence="1">
    <location>
        <begin position="19"/>
        <end position="89"/>
    </location>
</feature>
<keyword evidence="3" id="KW-1185">Reference proteome</keyword>